<dbReference type="EMBL" id="CP046883">
    <property type="protein sequence ID" value="QNH96851.1"/>
    <property type="molecule type" value="Genomic_DNA"/>
</dbReference>
<proteinExistence type="inferred from homology"/>
<dbReference type="Pfam" id="PF02113">
    <property type="entry name" value="Peptidase_S13"/>
    <property type="match status" value="2"/>
</dbReference>
<dbReference type="GO" id="GO:0009002">
    <property type="term" value="F:serine-type D-Ala-D-Ala carboxypeptidase activity"/>
    <property type="evidence" value="ECO:0007669"/>
    <property type="project" value="UniProtKB-EC"/>
</dbReference>
<dbReference type="NCBIfam" id="TIGR00666">
    <property type="entry name" value="PBP4"/>
    <property type="match status" value="1"/>
</dbReference>
<evidence type="ECO:0000256" key="2">
    <source>
        <dbReference type="ARBA" id="ARBA00022801"/>
    </source>
</evidence>
<dbReference type="EC" id="3.4.16.4" evidence="3"/>
<accession>A0A7G7YQT1</accession>
<comment type="similarity">
    <text evidence="1">Belongs to the peptidase S13 family.</text>
</comment>
<dbReference type="PRINTS" id="PR00922">
    <property type="entry name" value="DADACBPTASE3"/>
</dbReference>
<protein>
    <submittedName>
        <fullName evidence="3">D-alanyl-D-alanine carboxypeptidase/D-alanyl-D-alanine-endopeptidase</fullName>
        <ecNumber evidence="3">3.4.16.4</ecNumber>
    </submittedName>
</protein>
<evidence type="ECO:0000313" key="3">
    <source>
        <dbReference type="EMBL" id="QNH96851.1"/>
    </source>
</evidence>
<dbReference type="SUPFAM" id="SSF56601">
    <property type="entry name" value="beta-lactamase/transpeptidase-like"/>
    <property type="match status" value="1"/>
</dbReference>
<keyword evidence="4" id="KW-1185">Reference proteome</keyword>
<sequence length="454" mass="47469">MTWWLLSICAFILVVVVIAVGALWWNSTQNFDVKPAQTAEAVEPVLGPAEGGDGAPNVVAAVARTSKDKDLGKLSAEVTDVLTGQVVWTSDENRPLVPASSTKLFTAAAALLALPADDRQETYVVQQKPGELIVAGEGDVTLSNTPGDGFFTDAASVKELADSVKKNLGDQKITRIVVDNSVRGGATFNRAWDRADIAGGNVTDVDSVMLNAGRIQPLQADSARSTTPAEDVAASLANFLGATNAEISVQDKTPASDMLLDTTGSAVDHLPDGLTWLGGVESAPLKTRLRDMLINSDNILAEATGREIAESQGAARDFTGATESTLKVLADNGLDVGNAVLTDNSGMSNRNRLTAHDLDGVLSNEKLRALLDMLPVASAEGTLRSRYNDGSGAEASAGWVRAKTGTLDGVNALAGTVTTKEGRPLTFAFLSNDAETTLGRAALDRLANSLRNAQ</sequence>
<dbReference type="InterPro" id="IPR012338">
    <property type="entry name" value="Beta-lactam/transpept-like"/>
</dbReference>
<keyword evidence="3" id="KW-0645">Protease</keyword>
<dbReference type="PANTHER" id="PTHR30023">
    <property type="entry name" value="D-ALANYL-D-ALANINE CARBOXYPEPTIDASE"/>
    <property type="match status" value="1"/>
</dbReference>
<dbReference type="Gene3D" id="3.40.710.10">
    <property type="entry name" value="DD-peptidase/beta-lactamase superfamily"/>
    <property type="match status" value="2"/>
</dbReference>
<dbReference type="GO" id="GO:0006508">
    <property type="term" value="P:proteolysis"/>
    <property type="evidence" value="ECO:0007669"/>
    <property type="project" value="InterPro"/>
</dbReference>
<dbReference type="GO" id="GO:0000270">
    <property type="term" value="P:peptidoglycan metabolic process"/>
    <property type="evidence" value="ECO:0007669"/>
    <property type="project" value="TreeGrafter"/>
</dbReference>
<dbReference type="PANTHER" id="PTHR30023:SF0">
    <property type="entry name" value="PENICILLIN-SENSITIVE CARBOXYPEPTIDASE A"/>
    <property type="match status" value="1"/>
</dbReference>
<evidence type="ECO:0000313" key="4">
    <source>
        <dbReference type="Proteomes" id="UP000515275"/>
    </source>
</evidence>
<gene>
    <name evidence="3" type="primary">dacB</name>
    <name evidence="3" type="ORF">GP473_01355</name>
</gene>
<keyword evidence="2 3" id="KW-0378">Hydrolase</keyword>
<dbReference type="InterPro" id="IPR000667">
    <property type="entry name" value="Peptidase_S13"/>
</dbReference>
<dbReference type="Proteomes" id="UP000515275">
    <property type="component" value="Chromosome"/>
</dbReference>
<name>A0A7G7YQT1_9CORY</name>
<reference evidence="3 4" key="1">
    <citation type="submission" date="2019-12" db="EMBL/GenBank/DDBJ databases">
        <title>Corynebacterium sp. nov., isolated from feces of the Anser Albifrons in China.</title>
        <authorList>
            <person name="Liu Q."/>
        </authorList>
    </citation>
    <scope>NUCLEOTIDE SEQUENCE [LARGE SCALE GENOMIC DNA]</scope>
    <source>
        <strain evidence="3 4">23H37-10</strain>
    </source>
</reference>
<dbReference type="AlphaFoldDB" id="A0A7G7YQT1"/>
<dbReference type="KEGG" id="cans:GP473_01355"/>
<keyword evidence="3" id="KW-0121">Carboxypeptidase</keyword>
<evidence type="ECO:0000256" key="1">
    <source>
        <dbReference type="ARBA" id="ARBA00006096"/>
    </source>
</evidence>
<organism evidence="3 4">
    <name type="scientific">Corynebacterium anserum</name>
    <dbReference type="NCBI Taxonomy" id="2684406"/>
    <lineage>
        <taxon>Bacteria</taxon>
        <taxon>Bacillati</taxon>
        <taxon>Actinomycetota</taxon>
        <taxon>Actinomycetes</taxon>
        <taxon>Mycobacteriales</taxon>
        <taxon>Corynebacteriaceae</taxon>
        <taxon>Corynebacterium</taxon>
    </lineage>
</organism>